<protein>
    <submittedName>
        <fullName evidence="1">Uncharacterized protein</fullName>
    </submittedName>
</protein>
<gene>
    <name evidence="1" type="ORF">BWY41_00546</name>
</gene>
<dbReference type="SUPFAM" id="SSF52540">
    <property type="entry name" value="P-loop containing nucleoside triphosphate hydrolases"/>
    <property type="match status" value="1"/>
</dbReference>
<comment type="caution">
    <text evidence="1">The sequence shown here is derived from an EMBL/GenBank/DDBJ whole genome shotgun (WGS) entry which is preliminary data.</text>
</comment>
<accession>A0A1V5T1W0</accession>
<evidence type="ECO:0000313" key="1">
    <source>
        <dbReference type="EMBL" id="OQA60775.1"/>
    </source>
</evidence>
<organism evidence="1">
    <name type="scientific">Candidatus Atribacter allofermentans</name>
    <dbReference type="NCBI Taxonomy" id="1852833"/>
    <lineage>
        <taxon>Bacteria</taxon>
        <taxon>Pseudomonadati</taxon>
        <taxon>Atribacterota</taxon>
        <taxon>Atribacteria</taxon>
        <taxon>Atribacterales</taxon>
        <taxon>Atribacteraceae</taxon>
        <taxon>Atribacter</taxon>
    </lineage>
</organism>
<dbReference type="InterPro" id="IPR027417">
    <property type="entry name" value="P-loop_NTPase"/>
</dbReference>
<dbReference type="Proteomes" id="UP000485569">
    <property type="component" value="Unassembled WGS sequence"/>
</dbReference>
<dbReference type="EMBL" id="MWBQ01000033">
    <property type="protein sequence ID" value="OQA60775.1"/>
    <property type="molecule type" value="Genomic_DNA"/>
</dbReference>
<name>A0A1V5T1W0_9BACT</name>
<proteinExistence type="predicted"/>
<dbReference type="Gene3D" id="3.40.50.300">
    <property type="entry name" value="P-loop containing nucleotide triphosphate hydrolases"/>
    <property type="match status" value="1"/>
</dbReference>
<reference evidence="1" key="1">
    <citation type="submission" date="2017-02" db="EMBL/GenBank/DDBJ databases">
        <title>Delving into the versatile metabolic prowess of the omnipresent phylum Bacteroidetes.</title>
        <authorList>
            <person name="Nobu M.K."/>
            <person name="Mei R."/>
            <person name="Narihiro T."/>
            <person name="Kuroda K."/>
            <person name="Liu W.-T."/>
        </authorList>
    </citation>
    <scope>NUCLEOTIDE SEQUENCE</scope>
    <source>
        <strain evidence="1">ADurb.Bin276</strain>
    </source>
</reference>
<dbReference type="AlphaFoldDB" id="A0A1V5T1W0"/>
<sequence>MKVYALVGPTGTGKSYRAPHIAQRYGIDCIIDDGLLISQGSIIAGKSSKAEVSKIKAAKIAVFYFTDHRQQIIEALKKIQPPKIMILGISLAMVEKICERLQLPYPSEIVMIEDIASPEEIENALQARIGEGKHTIPVPLVELKRNLWGNIVDTIPVKVWGWFYSSREKTVVRPPFSYLGKLVVSESALRSIILVLLTNLPWIKKINDIFLHKVESHVNVRVGCVFKNYYQLVQICAFIQKYLKEKVEHLSGVELIEVNIDIDQIALIKNGEIVEKRTTKVKKSSRSERTRISSSRK</sequence>